<feature type="chain" id="PRO_5037229791" evidence="1">
    <location>
        <begin position="31"/>
        <end position="89"/>
    </location>
</feature>
<organism evidence="2 3">
    <name type="scientific">Chelatococcus reniformis</name>
    <dbReference type="NCBI Taxonomy" id="1494448"/>
    <lineage>
        <taxon>Bacteria</taxon>
        <taxon>Pseudomonadati</taxon>
        <taxon>Pseudomonadota</taxon>
        <taxon>Alphaproteobacteria</taxon>
        <taxon>Hyphomicrobiales</taxon>
        <taxon>Chelatococcaceae</taxon>
        <taxon>Chelatococcus</taxon>
    </lineage>
</organism>
<dbReference type="EMBL" id="BMGG01000003">
    <property type="protein sequence ID" value="GGC59730.1"/>
    <property type="molecule type" value="Genomic_DNA"/>
</dbReference>
<proteinExistence type="predicted"/>
<protein>
    <submittedName>
        <fullName evidence="2">Uncharacterized protein</fullName>
    </submittedName>
</protein>
<keyword evidence="1" id="KW-0732">Signal</keyword>
<feature type="signal peptide" evidence="1">
    <location>
        <begin position="1"/>
        <end position="30"/>
    </location>
</feature>
<evidence type="ECO:0000256" key="1">
    <source>
        <dbReference type="SAM" id="SignalP"/>
    </source>
</evidence>
<evidence type="ECO:0000313" key="2">
    <source>
        <dbReference type="EMBL" id="GGC59730.1"/>
    </source>
</evidence>
<dbReference type="AlphaFoldDB" id="A0A916U3X9"/>
<dbReference type="RefSeq" id="WP_308424373.1">
    <property type="nucleotide sequence ID" value="NZ_BMGG01000003.1"/>
</dbReference>
<sequence>MKPMMPRQARSMALAAVLGGAIAAAAPASAEVRFGRNVYVGGHDFSHQTFNKKRRGVIHLYDRTPRNQGCTWRVDGRGGKVKVCHLRRR</sequence>
<gene>
    <name evidence="2" type="ORF">GCM10010994_18090</name>
</gene>
<evidence type="ECO:0000313" key="3">
    <source>
        <dbReference type="Proteomes" id="UP000637002"/>
    </source>
</evidence>
<name>A0A916U3X9_9HYPH</name>
<keyword evidence="3" id="KW-1185">Reference proteome</keyword>
<accession>A0A916U3X9</accession>
<dbReference type="Proteomes" id="UP000637002">
    <property type="component" value="Unassembled WGS sequence"/>
</dbReference>
<reference evidence="2" key="2">
    <citation type="submission" date="2020-09" db="EMBL/GenBank/DDBJ databases">
        <authorList>
            <person name="Sun Q."/>
            <person name="Zhou Y."/>
        </authorList>
    </citation>
    <scope>NUCLEOTIDE SEQUENCE</scope>
    <source>
        <strain evidence="2">CGMCC 1.12919</strain>
    </source>
</reference>
<reference evidence="2" key="1">
    <citation type="journal article" date="2014" name="Int. J. Syst. Evol. Microbiol.">
        <title>Complete genome sequence of Corynebacterium casei LMG S-19264T (=DSM 44701T), isolated from a smear-ripened cheese.</title>
        <authorList>
            <consortium name="US DOE Joint Genome Institute (JGI-PGF)"/>
            <person name="Walter F."/>
            <person name="Albersmeier A."/>
            <person name="Kalinowski J."/>
            <person name="Ruckert C."/>
        </authorList>
    </citation>
    <scope>NUCLEOTIDE SEQUENCE</scope>
    <source>
        <strain evidence="2">CGMCC 1.12919</strain>
    </source>
</reference>
<comment type="caution">
    <text evidence="2">The sequence shown here is derived from an EMBL/GenBank/DDBJ whole genome shotgun (WGS) entry which is preliminary data.</text>
</comment>